<reference evidence="2" key="1">
    <citation type="submission" date="2006-10" db="EMBL/GenBank/DDBJ databases">
        <title>Complete sequence of Solibacter usitatus Ellin6076.</title>
        <authorList>
            <consortium name="US DOE Joint Genome Institute"/>
            <person name="Copeland A."/>
            <person name="Lucas S."/>
            <person name="Lapidus A."/>
            <person name="Barry K."/>
            <person name="Detter J.C."/>
            <person name="Glavina del Rio T."/>
            <person name="Hammon N."/>
            <person name="Israni S."/>
            <person name="Dalin E."/>
            <person name="Tice H."/>
            <person name="Pitluck S."/>
            <person name="Thompson L.S."/>
            <person name="Brettin T."/>
            <person name="Bruce D."/>
            <person name="Han C."/>
            <person name="Tapia R."/>
            <person name="Gilna P."/>
            <person name="Schmutz J."/>
            <person name="Larimer F."/>
            <person name="Land M."/>
            <person name="Hauser L."/>
            <person name="Kyrpides N."/>
            <person name="Mikhailova N."/>
            <person name="Janssen P.H."/>
            <person name="Kuske C.R."/>
            <person name="Richardson P."/>
        </authorList>
    </citation>
    <scope>NUCLEOTIDE SEQUENCE</scope>
    <source>
        <strain evidence="2">Ellin6076</strain>
    </source>
</reference>
<name>Q01TW5_SOLUE</name>
<evidence type="ECO:0000256" key="1">
    <source>
        <dbReference type="SAM" id="SignalP"/>
    </source>
</evidence>
<organism evidence="2">
    <name type="scientific">Solibacter usitatus (strain Ellin6076)</name>
    <dbReference type="NCBI Taxonomy" id="234267"/>
    <lineage>
        <taxon>Bacteria</taxon>
        <taxon>Pseudomonadati</taxon>
        <taxon>Acidobacteriota</taxon>
        <taxon>Terriglobia</taxon>
        <taxon>Bryobacterales</taxon>
        <taxon>Solibacteraceae</taxon>
        <taxon>Candidatus Solibacter</taxon>
    </lineage>
</organism>
<dbReference type="HOGENOM" id="CLU_1524171_0_0_0"/>
<dbReference type="KEGG" id="sus:Acid_5964"/>
<dbReference type="InterPro" id="IPR013424">
    <property type="entry name" value="Ice-binding_C"/>
</dbReference>
<evidence type="ECO:0008006" key="3">
    <source>
        <dbReference type="Google" id="ProtNLM"/>
    </source>
</evidence>
<keyword evidence="1" id="KW-0732">Signal</keyword>
<evidence type="ECO:0000313" key="2">
    <source>
        <dbReference type="EMBL" id="ABJ86905.1"/>
    </source>
</evidence>
<dbReference type="NCBIfam" id="TIGR02595">
    <property type="entry name" value="PEP_CTERM"/>
    <property type="match status" value="1"/>
</dbReference>
<dbReference type="EMBL" id="CP000473">
    <property type="protein sequence ID" value="ABJ86905.1"/>
    <property type="molecule type" value="Genomic_DNA"/>
</dbReference>
<feature type="signal peptide" evidence="1">
    <location>
        <begin position="1"/>
        <end position="24"/>
    </location>
</feature>
<proteinExistence type="predicted"/>
<dbReference type="AlphaFoldDB" id="Q01TW5"/>
<sequence length="176" mass="18208" precursor="true">MTNLRKLFLTVAAIALMPGAIARAGTLSLIFDSTPITAAPGDTITFSGTATNLANLVVDLNSCAVFLPGQFTSDNCAIFFGPTGAPFTLSAAGDPGDSAHFDMFVVNVNSPFAPPFGLQPPGTFTIIGALEDPAGILPDTNLVQANFQVDVVPEPGTAALLALALPVARLLRRRRP</sequence>
<dbReference type="STRING" id="234267.Acid_5964"/>
<dbReference type="InParanoid" id="Q01TW5"/>
<accession>Q01TW5</accession>
<protein>
    <recommendedName>
        <fullName evidence="3">PEP-CTERM protein-sorting domain-containing protein</fullName>
    </recommendedName>
</protein>
<feature type="chain" id="PRO_5004162435" description="PEP-CTERM protein-sorting domain-containing protein" evidence="1">
    <location>
        <begin position="25"/>
        <end position="176"/>
    </location>
</feature>
<gene>
    <name evidence="2" type="ordered locus">Acid_5964</name>
</gene>